<evidence type="ECO:0000313" key="2">
    <source>
        <dbReference type="WBParaSite" id="PS1159_v2.g20379.t1"/>
    </source>
</evidence>
<protein>
    <submittedName>
        <fullName evidence="2">Uncharacterized protein</fullName>
    </submittedName>
</protein>
<accession>A0AC35FSB7</accession>
<organism evidence="1 2">
    <name type="scientific">Panagrolaimus sp. PS1159</name>
    <dbReference type="NCBI Taxonomy" id="55785"/>
    <lineage>
        <taxon>Eukaryota</taxon>
        <taxon>Metazoa</taxon>
        <taxon>Ecdysozoa</taxon>
        <taxon>Nematoda</taxon>
        <taxon>Chromadorea</taxon>
        <taxon>Rhabditida</taxon>
        <taxon>Tylenchina</taxon>
        <taxon>Panagrolaimomorpha</taxon>
        <taxon>Panagrolaimoidea</taxon>
        <taxon>Panagrolaimidae</taxon>
        <taxon>Panagrolaimus</taxon>
    </lineage>
</organism>
<dbReference type="WBParaSite" id="PS1159_v2.g20379.t1">
    <property type="protein sequence ID" value="PS1159_v2.g20379.t1"/>
    <property type="gene ID" value="PS1159_v2.g20379"/>
</dbReference>
<proteinExistence type="predicted"/>
<evidence type="ECO:0000313" key="1">
    <source>
        <dbReference type="Proteomes" id="UP000887580"/>
    </source>
</evidence>
<reference evidence="2" key="1">
    <citation type="submission" date="2022-11" db="UniProtKB">
        <authorList>
            <consortium name="WormBaseParasite"/>
        </authorList>
    </citation>
    <scope>IDENTIFICATION</scope>
</reference>
<name>A0AC35FSB7_9BILA</name>
<sequence>MNRSAGAKRPDTAKGSLMVRGTGYTTAPSSSGQYKPPSSLAPKKSSVAFGATTRKVRIASQPPLSINPMKRSGSLGSILTNRIPLAPTTTTTASREGMSTSSSSGNSNRGNNSNIIYGTSNSQPIICNCQHPADRSFMEDMFVQNLEHRIRVLDLENAMLKNQTSALSPHRHRPLPTMPIQPSMPSSSKQYYREDTVTMPQDHEILWSTSAPPTTSTSTMYNNRKRNRQLSAVNEEIQSKLEGLTDELRQIEGKVTKERRTLLEDNIDLQRRLDELTPLLAEKEAQIARILNEKEGLSSRLRTTTTQLSSLQNRLEEQKREESILSEMDSERRQENEKLQQRIRSLENEIENYRKRDSENIDEISELKKRLKEEKLMAKKESTMHKKAIEESEILIKENSNLSSQINKLEMIVQQQKSDLANQRFMSEREDEISELKQSERNLRNELTRMEDKLRREQEAVRNLETQLKEMEYDESGSRQELLKTQKELEGLEALSKSLTNENTGLREEKISLNERIEFLQRKLGEKEIEIHSLTESLDEFKRKYNAAMNQLKKDMEAQSERTFELEEIVRRVHELSDSMPSHHRQSRHHQTTTTGPAATSSRSSSISSRKQLQTSSSVVSVESVGTSSAVGRRRISERYRRSQDIE</sequence>
<dbReference type="Proteomes" id="UP000887580">
    <property type="component" value="Unplaced"/>
</dbReference>